<protein>
    <submittedName>
        <fullName evidence="6">Crp/Fnr family transcriptional regulator</fullName>
    </submittedName>
</protein>
<dbReference type="SUPFAM" id="SSF46785">
    <property type="entry name" value="Winged helix' DNA-binding domain"/>
    <property type="match status" value="1"/>
</dbReference>
<feature type="domain" description="HTH crp-type" evidence="5">
    <location>
        <begin position="171"/>
        <end position="247"/>
    </location>
</feature>
<dbReference type="CDD" id="cd00038">
    <property type="entry name" value="CAP_ED"/>
    <property type="match status" value="1"/>
</dbReference>
<evidence type="ECO:0000313" key="6">
    <source>
        <dbReference type="EMBL" id="MDZ5456783.1"/>
    </source>
</evidence>
<dbReference type="InterPro" id="IPR050397">
    <property type="entry name" value="Env_Response_Regulators"/>
</dbReference>
<dbReference type="PROSITE" id="PS00042">
    <property type="entry name" value="HTH_CRP_1"/>
    <property type="match status" value="1"/>
</dbReference>
<dbReference type="InterPro" id="IPR018490">
    <property type="entry name" value="cNMP-bd_dom_sf"/>
</dbReference>
<dbReference type="Proteomes" id="UP001293718">
    <property type="component" value="Unassembled WGS sequence"/>
</dbReference>
<dbReference type="Pfam" id="PF00027">
    <property type="entry name" value="cNMP_binding"/>
    <property type="match status" value="1"/>
</dbReference>
<dbReference type="InterPro" id="IPR000595">
    <property type="entry name" value="cNMP-bd_dom"/>
</dbReference>
<keyword evidence="7" id="KW-1185">Reference proteome</keyword>
<reference evidence="6 7" key="1">
    <citation type="submission" date="2023-11" db="EMBL/GenBank/DDBJ databases">
        <title>Draft genome of Azohydromonas lata strain H1 (DSM1123), a polyhydroxyalkanoate producer.</title>
        <authorList>
            <person name="Traversa D."/>
            <person name="D'Addabbo P."/>
            <person name="Pazzani C."/>
            <person name="Manzari C."/>
            <person name="Chiara M."/>
            <person name="Scrascia M."/>
        </authorList>
    </citation>
    <scope>NUCLEOTIDE SEQUENCE [LARGE SCALE GENOMIC DNA]</scope>
    <source>
        <strain evidence="6 7">H1</strain>
    </source>
</reference>
<dbReference type="InterPro" id="IPR036388">
    <property type="entry name" value="WH-like_DNA-bd_sf"/>
</dbReference>
<sequence length="265" mass="28799">MMLHAATPSNALAAGTAPLRPTFLARRSAADPAAATQALIADTLQRLRESGLPLHRRLVHAGDTVYRCGEAFKALHVLHSGFFKMVTITADGREQVVGLHFKGDWLGFDGIASGAYTCDAVALDVGEVWSVYYEALLTLSANKPGVTGMLHAAMSRQMARERESILSLCTLSADARVADFLRQWVEALDRRGLRTDRITLCLTRAEIGNFLGMTLESVSRALSRLVREGVINFAEKGRRHVRIADSQALGAYIARSLTPEPAALQ</sequence>
<dbReference type="PRINTS" id="PR00034">
    <property type="entry name" value="HTHCRP"/>
</dbReference>
<keyword evidence="1" id="KW-0805">Transcription regulation</keyword>
<keyword evidence="3" id="KW-0804">Transcription</keyword>
<dbReference type="Pfam" id="PF13545">
    <property type="entry name" value="HTH_Crp_2"/>
    <property type="match status" value="1"/>
</dbReference>
<gene>
    <name evidence="6" type="ORF">SM757_09375</name>
</gene>
<comment type="caution">
    <text evidence="6">The sequence shown here is derived from an EMBL/GenBank/DDBJ whole genome shotgun (WGS) entry which is preliminary data.</text>
</comment>
<dbReference type="RefSeq" id="WP_322465219.1">
    <property type="nucleotide sequence ID" value="NZ_JAXOJX010000011.1"/>
</dbReference>
<dbReference type="EMBL" id="JAXOJX010000011">
    <property type="protein sequence ID" value="MDZ5456783.1"/>
    <property type="molecule type" value="Genomic_DNA"/>
</dbReference>
<dbReference type="InterPro" id="IPR012318">
    <property type="entry name" value="HTH_CRP"/>
</dbReference>
<organism evidence="6 7">
    <name type="scientific">Azohydromonas lata</name>
    <dbReference type="NCBI Taxonomy" id="45677"/>
    <lineage>
        <taxon>Bacteria</taxon>
        <taxon>Pseudomonadati</taxon>
        <taxon>Pseudomonadota</taxon>
        <taxon>Betaproteobacteria</taxon>
        <taxon>Burkholderiales</taxon>
        <taxon>Sphaerotilaceae</taxon>
        <taxon>Azohydromonas</taxon>
    </lineage>
</organism>
<dbReference type="InterPro" id="IPR018335">
    <property type="entry name" value="Tscrpt_reg_HTH_Crp-type_CS"/>
</dbReference>
<dbReference type="CDD" id="cd00092">
    <property type="entry name" value="HTH_CRP"/>
    <property type="match status" value="1"/>
</dbReference>
<dbReference type="SUPFAM" id="SSF51206">
    <property type="entry name" value="cAMP-binding domain-like"/>
    <property type="match status" value="1"/>
</dbReference>
<dbReference type="PROSITE" id="PS51063">
    <property type="entry name" value="HTH_CRP_2"/>
    <property type="match status" value="1"/>
</dbReference>
<proteinExistence type="predicted"/>
<dbReference type="Gene3D" id="2.60.120.10">
    <property type="entry name" value="Jelly Rolls"/>
    <property type="match status" value="1"/>
</dbReference>
<accession>A0ABU5IFQ9</accession>
<dbReference type="PANTHER" id="PTHR24567">
    <property type="entry name" value="CRP FAMILY TRANSCRIPTIONAL REGULATORY PROTEIN"/>
    <property type="match status" value="1"/>
</dbReference>
<dbReference type="PANTHER" id="PTHR24567:SF75">
    <property type="entry name" value="FUMARATE AND NITRATE REDUCTION REGULATORY PROTEIN"/>
    <property type="match status" value="1"/>
</dbReference>
<evidence type="ECO:0000259" key="5">
    <source>
        <dbReference type="PROSITE" id="PS51063"/>
    </source>
</evidence>
<feature type="domain" description="Cyclic nucleotide-binding" evidence="4">
    <location>
        <begin position="54"/>
        <end position="107"/>
    </location>
</feature>
<dbReference type="PROSITE" id="PS50042">
    <property type="entry name" value="CNMP_BINDING_3"/>
    <property type="match status" value="1"/>
</dbReference>
<dbReference type="SMART" id="SM00100">
    <property type="entry name" value="cNMP"/>
    <property type="match status" value="1"/>
</dbReference>
<evidence type="ECO:0000256" key="2">
    <source>
        <dbReference type="ARBA" id="ARBA00023125"/>
    </source>
</evidence>
<evidence type="ECO:0000313" key="7">
    <source>
        <dbReference type="Proteomes" id="UP001293718"/>
    </source>
</evidence>
<evidence type="ECO:0000259" key="4">
    <source>
        <dbReference type="PROSITE" id="PS50042"/>
    </source>
</evidence>
<dbReference type="SMART" id="SM00419">
    <property type="entry name" value="HTH_CRP"/>
    <property type="match status" value="1"/>
</dbReference>
<evidence type="ECO:0000256" key="1">
    <source>
        <dbReference type="ARBA" id="ARBA00023015"/>
    </source>
</evidence>
<evidence type="ECO:0000256" key="3">
    <source>
        <dbReference type="ARBA" id="ARBA00023163"/>
    </source>
</evidence>
<name>A0ABU5IFQ9_9BURK</name>
<keyword evidence="2" id="KW-0238">DNA-binding</keyword>
<dbReference type="InterPro" id="IPR014710">
    <property type="entry name" value="RmlC-like_jellyroll"/>
</dbReference>
<dbReference type="Gene3D" id="1.10.10.10">
    <property type="entry name" value="Winged helix-like DNA-binding domain superfamily/Winged helix DNA-binding domain"/>
    <property type="match status" value="1"/>
</dbReference>
<dbReference type="InterPro" id="IPR036390">
    <property type="entry name" value="WH_DNA-bd_sf"/>
</dbReference>